<dbReference type="InterPro" id="IPR003439">
    <property type="entry name" value="ABC_transporter-like_ATP-bd"/>
</dbReference>
<evidence type="ECO:0000256" key="1">
    <source>
        <dbReference type="ARBA" id="ARBA00022741"/>
    </source>
</evidence>
<dbReference type="SMART" id="SM00382">
    <property type="entry name" value="AAA"/>
    <property type="match status" value="1"/>
</dbReference>
<gene>
    <name evidence="4" type="ORF">P0082_11955</name>
</gene>
<keyword evidence="1" id="KW-0547">Nucleotide-binding</keyword>
<dbReference type="GO" id="GO:0005524">
    <property type="term" value="F:ATP binding"/>
    <property type="evidence" value="ECO:0007669"/>
    <property type="project" value="UniProtKB-KW"/>
</dbReference>
<evidence type="ECO:0000313" key="4">
    <source>
        <dbReference type="EMBL" id="WGK69179.1"/>
    </source>
</evidence>
<dbReference type="InterPro" id="IPR050683">
    <property type="entry name" value="Bact_Polysacc_Export_ATP-bd"/>
</dbReference>
<proteinExistence type="predicted"/>
<dbReference type="Proteomes" id="UP001228690">
    <property type="component" value="Chromosome"/>
</dbReference>
<dbReference type="InterPro" id="IPR015860">
    <property type="entry name" value="ABC_transpr_TagH-like"/>
</dbReference>
<dbReference type="PANTHER" id="PTHR46743">
    <property type="entry name" value="TEICHOIC ACIDS EXPORT ATP-BINDING PROTEIN TAGH"/>
    <property type="match status" value="1"/>
</dbReference>
<dbReference type="EMBL" id="CP123443">
    <property type="protein sequence ID" value="WGK69179.1"/>
    <property type="molecule type" value="Genomic_DNA"/>
</dbReference>
<dbReference type="SUPFAM" id="SSF52540">
    <property type="entry name" value="P-loop containing nucleoside triphosphate hydrolases"/>
    <property type="match status" value="1"/>
</dbReference>
<dbReference type="InterPro" id="IPR027417">
    <property type="entry name" value="P-loop_NTPase"/>
</dbReference>
<dbReference type="InterPro" id="IPR003593">
    <property type="entry name" value="AAA+_ATPase"/>
</dbReference>
<accession>A0ABY8MGP2</accession>
<evidence type="ECO:0000259" key="3">
    <source>
        <dbReference type="SMART" id="SM00382"/>
    </source>
</evidence>
<dbReference type="CDD" id="cd03220">
    <property type="entry name" value="ABC_KpsT_Wzt"/>
    <property type="match status" value="1"/>
</dbReference>
<evidence type="ECO:0000256" key="2">
    <source>
        <dbReference type="ARBA" id="ARBA00022840"/>
    </source>
</evidence>
<organism evidence="4 5">
    <name type="scientific">Candidatus Haliotispira prima</name>
    <dbReference type="NCBI Taxonomy" id="3034016"/>
    <lineage>
        <taxon>Bacteria</taxon>
        <taxon>Pseudomonadati</taxon>
        <taxon>Spirochaetota</taxon>
        <taxon>Spirochaetia</taxon>
        <taxon>Spirochaetales</taxon>
        <taxon>Spirochaetaceae</taxon>
        <taxon>Candidatus Haliotispira</taxon>
    </lineage>
</organism>
<feature type="domain" description="AAA+ ATPase" evidence="3">
    <location>
        <begin position="48"/>
        <end position="222"/>
    </location>
</feature>
<evidence type="ECO:0000313" key="5">
    <source>
        <dbReference type="Proteomes" id="UP001228690"/>
    </source>
</evidence>
<dbReference type="RefSeq" id="WP_326927366.1">
    <property type="nucleotide sequence ID" value="NZ_CP123443.1"/>
</dbReference>
<name>A0ABY8MGP2_9SPIO</name>
<dbReference type="Pfam" id="PF00005">
    <property type="entry name" value="ABC_tran"/>
    <property type="match status" value="1"/>
</dbReference>
<protein>
    <submittedName>
        <fullName evidence="4">ABC transporter ATP-binding protein</fullName>
    </submittedName>
</protein>
<sequence>MHYPVISKELRSLKMSTMKAIGTGGLLSVHKGLTMVEALRDVSFHLEEGDRLGLIGHNGAGKSTLLKILAGVYYPTSGCLTTQGRIVSTLDINIGMNPEANGITNIINHGLLYGLSRKEIKAKLDGIVEFTELGDFIHLPIRTYSTGMMTRVAFSVVTALDADILLMDEVINAGDAAFINKAQERLDSFMNNCKIIILATHSISNMRQMCNKGLLLDHGKVLAYGDIEEVYHFYCDKYNLEAEPLKI</sequence>
<dbReference type="PANTHER" id="PTHR46743:SF3">
    <property type="entry name" value="ABC-TYPE POLYSACCHARIDE_POLYOL PHOSPHATE TRANSPORT SYSTEM, ATPASE COMPONENT"/>
    <property type="match status" value="1"/>
</dbReference>
<dbReference type="Gene3D" id="3.40.50.300">
    <property type="entry name" value="P-loop containing nucleotide triphosphate hydrolases"/>
    <property type="match status" value="1"/>
</dbReference>
<keyword evidence="5" id="KW-1185">Reference proteome</keyword>
<keyword evidence="2 4" id="KW-0067">ATP-binding</keyword>
<reference evidence="4 5" key="1">
    <citation type="submission" date="2023-04" db="EMBL/GenBank/DDBJ databases">
        <title>Spirochaete genome identified in red abalone sample constitutes a novel genus.</title>
        <authorList>
            <person name="Sharma S.P."/>
            <person name="Purcell C.M."/>
            <person name="Hyde J.R."/>
            <person name="Severin A.J."/>
        </authorList>
    </citation>
    <scope>NUCLEOTIDE SEQUENCE [LARGE SCALE GENOMIC DNA]</scope>
    <source>
        <strain evidence="4 5">SP-2023</strain>
    </source>
</reference>